<dbReference type="EMBL" id="JBELPZ010000001">
    <property type="protein sequence ID" value="MFL9843159.1"/>
    <property type="molecule type" value="Genomic_DNA"/>
</dbReference>
<evidence type="ECO:0000313" key="2">
    <source>
        <dbReference type="EMBL" id="MFL9843159.1"/>
    </source>
</evidence>
<gene>
    <name evidence="2" type="ORF">ABS766_01890</name>
</gene>
<reference evidence="2 3" key="1">
    <citation type="submission" date="2024-06" db="EMBL/GenBank/DDBJ databases">
        <authorList>
            <person name="Kaempfer P."/>
            <person name="Viver T."/>
        </authorList>
    </citation>
    <scope>NUCLEOTIDE SEQUENCE [LARGE SCALE GENOMIC DNA]</scope>
    <source>
        <strain evidence="2 3">ST-119</strain>
    </source>
</reference>
<evidence type="ECO:0000313" key="3">
    <source>
        <dbReference type="Proteomes" id="UP001629156"/>
    </source>
</evidence>
<feature type="signal peptide" evidence="1">
    <location>
        <begin position="1"/>
        <end position="26"/>
    </location>
</feature>
<evidence type="ECO:0008006" key="4">
    <source>
        <dbReference type="Google" id="ProtNLM"/>
    </source>
</evidence>
<organism evidence="2 3">
    <name type="scientific">Flavobacterium rhizosphaerae</name>
    <dbReference type="NCBI Taxonomy" id="3163298"/>
    <lineage>
        <taxon>Bacteria</taxon>
        <taxon>Pseudomonadati</taxon>
        <taxon>Bacteroidota</taxon>
        <taxon>Flavobacteriia</taxon>
        <taxon>Flavobacteriales</taxon>
        <taxon>Flavobacteriaceae</taxon>
        <taxon>Flavobacterium</taxon>
    </lineage>
</organism>
<dbReference type="Proteomes" id="UP001629156">
    <property type="component" value="Unassembled WGS sequence"/>
</dbReference>
<keyword evidence="3" id="KW-1185">Reference proteome</keyword>
<name>A0ABW8YSI3_9FLAO</name>
<keyword evidence="1" id="KW-0732">Signal</keyword>
<comment type="caution">
    <text evidence="2">The sequence shown here is derived from an EMBL/GenBank/DDBJ whole genome shotgun (WGS) entry which is preliminary data.</text>
</comment>
<accession>A0ABW8YSI3</accession>
<feature type="chain" id="PRO_5045656560" description="Alpha-ketoglutarate decarboxylase" evidence="1">
    <location>
        <begin position="27"/>
        <end position="185"/>
    </location>
</feature>
<sequence>MKNIFKILTKQSLTGLLFIHMLCMHAQNGNSFADHLRIGGSLGVAFGNGYTDISVAPGALYEFNQYFGLGAGLQGTYVNYKNYYKSVIYGGSVIGVFNPIEQLQLSAEVEQLRVNLTYDDDVTFPGPATPTYNRSHERNFWNTALFFGVGYRTNNVTVGLRYNVLFREEDRVYSDALMPFIRVYF</sequence>
<proteinExistence type="predicted"/>
<protein>
    <recommendedName>
        <fullName evidence="4">Alpha-ketoglutarate decarboxylase</fullName>
    </recommendedName>
</protein>
<dbReference type="RefSeq" id="WP_408083392.1">
    <property type="nucleotide sequence ID" value="NZ_JBELPZ010000001.1"/>
</dbReference>
<evidence type="ECO:0000256" key="1">
    <source>
        <dbReference type="SAM" id="SignalP"/>
    </source>
</evidence>